<reference evidence="2 3" key="2">
    <citation type="submission" date="2013-03" db="EMBL/GenBank/DDBJ databases">
        <title>The Genome Sequence of Enterococcus casseliflavus EC20 (899205).</title>
        <authorList>
            <consortium name="The Broad Institute Genomics Platform"/>
            <consortium name="The Broad Institute Genome Sequencing Center for Infectious Disease"/>
            <person name="Russ C."/>
            <person name="Feldgarden M."/>
            <person name="Gilmore M."/>
            <person name="Manson J."/>
            <person name="Palmer K."/>
            <person name="Carniol K."/>
            <person name="Walker B."/>
            <person name="Young S.K."/>
            <person name="Zeng Q."/>
            <person name="Gargeya S."/>
            <person name="Fitzgerald M."/>
            <person name="Haas B."/>
            <person name="Abouelleil A."/>
            <person name="Allen A.W."/>
            <person name="Alvarado L."/>
            <person name="Arachchi H.M."/>
            <person name="Berlin A.M."/>
            <person name="Chapman S.B."/>
            <person name="Gainer-Dewar J."/>
            <person name="Goldberg J."/>
            <person name="Griggs A."/>
            <person name="Gujja S."/>
            <person name="Hansen M."/>
            <person name="Howarth C."/>
            <person name="Imamovic A."/>
            <person name="Ireland A."/>
            <person name="Larimer J."/>
            <person name="McCowan C."/>
            <person name="Murphy C."/>
            <person name="Pearson M."/>
            <person name="Poon T.W."/>
            <person name="Priest M."/>
            <person name="Roberts A."/>
            <person name="Saif S."/>
            <person name="Shea T."/>
            <person name="Sisk P."/>
            <person name="Sykes S."/>
            <person name="Wortman J."/>
            <person name="Nusbaum C."/>
            <person name="Birren B."/>
        </authorList>
    </citation>
    <scope>NUCLEOTIDE SEQUENCE [LARGE SCALE GENOMIC DNA]</scope>
    <source>
        <strain evidence="2 3">EC20</strain>
    </source>
</reference>
<feature type="transmembrane region" description="Helical" evidence="1">
    <location>
        <begin position="16"/>
        <end position="39"/>
    </location>
</feature>
<organism evidence="2 3">
    <name type="scientific">Enterococcus casseliflavus EC20</name>
    <dbReference type="NCBI Taxonomy" id="565655"/>
    <lineage>
        <taxon>Bacteria</taxon>
        <taxon>Bacillati</taxon>
        <taxon>Bacillota</taxon>
        <taxon>Bacilli</taxon>
        <taxon>Lactobacillales</taxon>
        <taxon>Enterococcaceae</taxon>
        <taxon>Enterococcus</taxon>
    </lineage>
</organism>
<dbReference type="Pfam" id="PF04854">
    <property type="entry name" value="DUF624"/>
    <property type="match status" value="1"/>
</dbReference>
<dbReference type="HOGENOM" id="CLU_081578_1_0_9"/>
<feature type="transmembrane region" description="Helical" evidence="1">
    <location>
        <begin position="149"/>
        <end position="168"/>
    </location>
</feature>
<accession>C9ABT5</accession>
<keyword evidence="1" id="KW-0472">Membrane</keyword>
<dbReference type="InterPro" id="IPR006938">
    <property type="entry name" value="DUF624"/>
</dbReference>
<protein>
    <recommendedName>
        <fullName evidence="4">Integral membrane protein</fullName>
    </recommendedName>
</protein>
<keyword evidence="1" id="KW-1133">Transmembrane helix</keyword>
<reference evidence="2 3" key="1">
    <citation type="submission" date="2009-02" db="EMBL/GenBank/DDBJ databases">
        <authorList>
            <consortium name="The Broad Institute Genome Sequencing Platform"/>
            <person name="Feldgarden M."/>
            <person name="Young S.K."/>
            <person name="Kodira C.D."/>
            <person name="Zeng Q."/>
            <person name="Koehrsen M."/>
            <person name="Alvarado L."/>
            <person name="Berlin A."/>
            <person name="Borenstein D."/>
            <person name="Chen Z."/>
            <person name="Engels R."/>
            <person name="Freedman E."/>
            <person name="Gellesch M."/>
            <person name="Goldberg J."/>
            <person name="Griggs A."/>
            <person name="Gujja S."/>
            <person name="Heiman D."/>
            <person name="Hepburn T."/>
            <person name="Howarth C."/>
            <person name="Jen D."/>
            <person name="Larson L."/>
            <person name="Lewis B."/>
            <person name="Mehta T."/>
            <person name="Park D."/>
            <person name="Pearson M."/>
            <person name="Roberts A."/>
            <person name="Saif S."/>
            <person name="Shea T."/>
            <person name="Shenoy N."/>
            <person name="Sisk P."/>
            <person name="Stolte C."/>
            <person name="Sykes S."/>
            <person name="Walk T."/>
            <person name="White J."/>
            <person name="Yandava C."/>
            <person name="Gilmore M."/>
            <person name="Manson J."/>
            <person name="Palmer K."/>
            <person name="Carniol K."/>
            <person name="Lander E."/>
            <person name="Nusbaum C."/>
            <person name="Galagan J."/>
            <person name="Birren B."/>
        </authorList>
    </citation>
    <scope>NUCLEOTIDE SEQUENCE [LARGE SCALE GENOMIC DNA]</scope>
    <source>
        <strain evidence="2 3">EC20</strain>
    </source>
</reference>
<dbReference type="EMBL" id="CP004856">
    <property type="protein sequence ID" value="EEV40344.1"/>
    <property type="molecule type" value="Genomic_DNA"/>
</dbReference>
<dbReference type="GeneID" id="15143154"/>
<sequence>MKFKPDSTFHQVTTTLIHFIFLNIVYLLLCLPVITIGWATSALYEVCLNYADGERGELIPDYFRALKSNWKPATVVFFVLLLPLVILIFSISFWFSLKTLFGGIVGVVALILGSYFLIVLIYSLALVGRYDTTIKQTIKNAMLLPLVEPLRSLMLLLILVITSALWLFVPFFRILFLFFGIAFVIYCSCFLLLKIFTRYQA</sequence>
<evidence type="ECO:0000313" key="2">
    <source>
        <dbReference type="EMBL" id="EEV40344.1"/>
    </source>
</evidence>
<feature type="transmembrane region" description="Helical" evidence="1">
    <location>
        <begin position="174"/>
        <end position="196"/>
    </location>
</feature>
<feature type="transmembrane region" description="Helical" evidence="1">
    <location>
        <begin position="101"/>
        <end position="128"/>
    </location>
</feature>
<evidence type="ECO:0008006" key="4">
    <source>
        <dbReference type="Google" id="ProtNLM"/>
    </source>
</evidence>
<dbReference type="AlphaFoldDB" id="C9ABT5"/>
<dbReference type="eggNOG" id="COG5578">
    <property type="taxonomic scope" value="Bacteria"/>
</dbReference>
<proteinExistence type="predicted"/>
<gene>
    <name evidence="2" type="ORF">ECBG_02613</name>
</gene>
<keyword evidence="3" id="KW-1185">Reference proteome</keyword>
<evidence type="ECO:0000256" key="1">
    <source>
        <dbReference type="SAM" id="Phobius"/>
    </source>
</evidence>
<keyword evidence="1" id="KW-0812">Transmembrane</keyword>
<evidence type="ECO:0000313" key="3">
    <source>
        <dbReference type="Proteomes" id="UP000012675"/>
    </source>
</evidence>
<dbReference type="Proteomes" id="UP000012675">
    <property type="component" value="Chromosome"/>
</dbReference>
<feature type="transmembrane region" description="Helical" evidence="1">
    <location>
        <begin position="73"/>
        <end position="95"/>
    </location>
</feature>
<dbReference type="RefSeq" id="WP_015510290.1">
    <property type="nucleotide sequence ID" value="NC_020995.1"/>
</dbReference>
<dbReference type="KEGG" id="ecas:ECBG_02613"/>
<name>C9ABT5_ENTCA</name>